<organism evidence="1">
    <name type="scientific">Alexandrium andersonii</name>
    <dbReference type="NCBI Taxonomy" id="327968"/>
    <lineage>
        <taxon>Eukaryota</taxon>
        <taxon>Sar</taxon>
        <taxon>Alveolata</taxon>
        <taxon>Dinophyceae</taxon>
        <taxon>Gonyaulacales</taxon>
        <taxon>Pyrocystaceae</taxon>
        <taxon>Alexandrium</taxon>
    </lineage>
</organism>
<sequence length="107" mass="12058">MSEDQPDVSSQLLVMKMVNSEHLTPVTVDYNGKDETVMVHPEHGPVINRSDGGTEFLRHYLGRTIQSPGRMSCPKLNKNWNDLTVTESEVLVCLAAKMNAKLRERFS</sequence>
<proteinExistence type="predicted"/>
<name>A0A7S2BHK9_9DINO</name>
<gene>
    <name evidence="1" type="ORF">AAND1436_LOCUS11062</name>
</gene>
<dbReference type="AlphaFoldDB" id="A0A7S2BHK9"/>
<reference evidence="1" key="1">
    <citation type="submission" date="2021-01" db="EMBL/GenBank/DDBJ databases">
        <authorList>
            <person name="Corre E."/>
            <person name="Pelletier E."/>
            <person name="Niang G."/>
            <person name="Scheremetjew M."/>
            <person name="Finn R."/>
            <person name="Kale V."/>
            <person name="Holt S."/>
            <person name="Cochrane G."/>
            <person name="Meng A."/>
            <person name="Brown T."/>
            <person name="Cohen L."/>
        </authorList>
    </citation>
    <scope>NUCLEOTIDE SEQUENCE</scope>
    <source>
        <strain evidence="1">CCMP2222</strain>
    </source>
</reference>
<protein>
    <submittedName>
        <fullName evidence="1">Uncharacterized protein</fullName>
    </submittedName>
</protein>
<dbReference type="EMBL" id="HBGQ01022371">
    <property type="protein sequence ID" value="CAD9396869.1"/>
    <property type="molecule type" value="Transcribed_RNA"/>
</dbReference>
<evidence type="ECO:0000313" key="1">
    <source>
        <dbReference type="EMBL" id="CAD9396869.1"/>
    </source>
</evidence>
<accession>A0A7S2BHK9</accession>